<dbReference type="InterPro" id="IPR007244">
    <property type="entry name" value="Naa35_N"/>
</dbReference>
<keyword evidence="3" id="KW-0963">Cytoplasm</keyword>
<dbReference type="Proteomes" id="UP001219933">
    <property type="component" value="Chromosome 1"/>
</dbReference>
<feature type="domain" description="NAA35-like TPR repeats" evidence="5">
    <location>
        <begin position="328"/>
        <end position="490"/>
    </location>
</feature>
<accession>A0AAF0EUQ0</accession>
<gene>
    <name evidence="6" type="primary">MAK10</name>
    <name evidence="6" type="ORF">MCUN1_000120</name>
</gene>
<dbReference type="Pfam" id="PF04112">
    <property type="entry name" value="Mak10"/>
    <property type="match status" value="1"/>
</dbReference>
<dbReference type="AlphaFoldDB" id="A0AAF0EUQ0"/>
<dbReference type="InterPro" id="IPR057982">
    <property type="entry name" value="TPR_NAA35"/>
</dbReference>
<feature type="domain" description="NAA35-like N-terminal" evidence="4">
    <location>
        <begin position="22"/>
        <end position="165"/>
    </location>
</feature>
<dbReference type="InterPro" id="IPR057983">
    <property type="entry name" value="NAA35-like_N"/>
</dbReference>
<dbReference type="GO" id="GO:0031417">
    <property type="term" value="C:NatC complex"/>
    <property type="evidence" value="ECO:0007669"/>
    <property type="project" value="InterPro"/>
</dbReference>
<evidence type="ECO:0000256" key="2">
    <source>
        <dbReference type="ARBA" id="ARBA00006289"/>
    </source>
</evidence>
<evidence type="ECO:0000256" key="3">
    <source>
        <dbReference type="ARBA" id="ARBA00022490"/>
    </source>
</evidence>
<comment type="similarity">
    <text evidence="2">Belongs to the MAK10 family.</text>
</comment>
<sequence>MGDASVDCTDLFWSACHALRPGTLAAVPGASLTELMNALQIGNPAMDSGMVWPAELLPPQERVIGPASEAGIVPLVLPPSLSQDEVVWCMDRMFACEIAWLRGASLLQTIYTSTYFGFHVYGDAPVPDDPGHHAFHAFLRATGVGAAIVWHELSKNNVVDGEDFHGDPGAMPPPSLQDISPLVAALDDAIATSSPPVAVRLNMRKTLLQLYDAAHAHAPKLEKLHGLLHSCTLHWREIAPGLRRTDLASAPSSVHEFFDVTLSRKLTAHIPLPPYAPPSAAETAEWWTRVLVDDFPIALRLLDTDSVLQWQEMLQTHATGGTLCIPYVRSLMCTFICDGLLVAGARRELEHLARDPIEGICGVSIEDALVRAEWYSHRHNVDLFSRLGRFLQRFAGLVAAYLSALAQNRAREKRAIGKGYSAWADLADAAIDMDDAIAGVDGVSLPRDTFHSTVQHFALYQLRHIVCSGFELELYDKKERACMYWLAAEICDEHALLCQDLGPLFARVAVEAHVLKALFRALSNLLYERDDSQQRYLVFSRRVKWLKRPPWAPKAGARGQDGDQIRTLWEAWLSDAARLSPSLAPSYLDEAHTALEALSKTNDAPWWGLRSMRCTHNSRHS</sequence>
<evidence type="ECO:0000259" key="5">
    <source>
        <dbReference type="Pfam" id="PF25789"/>
    </source>
</evidence>
<dbReference type="PANTHER" id="PTHR21373">
    <property type="entry name" value="GLUCOSE REPRESSIBLE PROTEIN MAK10"/>
    <property type="match status" value="1"/>
</dbReference>
<dbReference type="Pfam" id="PF25789">
    <property type="entry name" value="TPR_NAA35"/>
    <property type="match status" value="1"/>
</dbReference>
<dbReference type="EMBL" id="CP119877">
    <property type="protein sequence ID" value="WFD33307.1"/>
    <property type="molecule type" value="Genomic_DNA"/>
</dbReference>
<name>A0AAF0EUQ0_9BASI</name>
<evidence type="ECO:0000313" key="7">
    <source>
        <dbReference type="Proteomes" id="UP001219933"/>
    </source>
</evidence>
<reference evidence="6" key="1">
    <citation type="submission" date="2023-03" db="EMBL/GenBank/DDBJ databases">
        <title>Mating type loci evolution in Malassezia.</title>
        <authorList>
            <person name="Coelho M.A."/>
        </authorList>
    </citation>
    <scope>NUCLEOTIDE SEQUENCE</scope>
    <source>
        <strain evidence="6">CBS 11721</strain>
    </source>
</reference>
<dbReference type="PANTHER" id="PTHR21373:SF0">
    <property type="entry name" value="N-ALPHA-ACETYLTRANSFERASE 35, NATC AUXILIARY SUBUNIT"/>
    <property type="match status" value="1"/>
</dbReference>
<protein>
    <submittedName>
        <fullName evidence="6">N-alpha-acetyltransferase, non-catalitic subunit</fullName>
    </submittedName>
</protein>
<evidence type="ECO:0000256" key="1">
    <source>
        <dbReference type="ARBA" id="ARBA00004496"/>
    </source>
</evidence>
<organism evidence="6 7">
    <name type="scientific">Malassezia cuniculi</name>
    <dbReference type="NCBI Taxonomy" id="948313"/>
    <lineage>
        <taxon>Eukaryota</taxon>
        <taxon>Fungi</taxon>
        <taxon>Dikarya</taxon>
        <taxon>Basidiomycota</taxon>
        <taxon>Ustilaginomycotina</taxon>
        <taxon>Malasseziomycetes</taxon>
        <taxon>Malasseziales</taxon>
        <taxon>Malasseziaceae</taxon>
        <taxon>Malassezia</taxon>
    </lineage>
</organism>
<comment type="subcellular location">
    <subcellularLocation>
        <location evidence="1">Cytoplasm</location>
    </subcellularLocation>
</comment>
<evidence type="ECO:0000313" key="6">
    <source>
        <dbReference type="EMBL" id="WFD33307.1"/>
    </source>
</evidence>
<proteinExistence type="inferred from homology"/>
<evidence type="ECO:0000259" key="4">
    <source>
        <dbReference type="Pfam" id="PF04112"/>
    </source>
</evidence>
<keyword evidence="7" id="KW-1185">Reference proteome</keyword>